<name>A0AA42IAV5_9GAMM</name>
<dbReference type="AlphaFoldDB" id="A0AA42IAV5"/>
<comment type="caution">
    <text evidence="1">The sequence shown here is derived from an EMBL/GenBank/DDBJ whole genome shotgun (WGS) entry which is preliminary data.</text>
</comment>
<evidence type="ECO:0000313" key="1">
    <source>
        <dbReference type="EMBL" id="MDH0565486.1"/>
    </source>
</evidence>
<dbReference type="EMBL" id="JAOEEO010000009">
    <property type="protein sequence ID" value="MDH0565486.1"/>
    <property type="molecule type" value="Genomic_DNA"/>
</dbReference>
<protein>
    <submittedName>
        <fullName evidence="1">Dihydrodipicolinate reductase</fullName>
    </submittedName>
</protein>
<evidence type="ECO:0000313" key="2">
    <source>
        <dbReference type="Proteomes" id="UP001159329"/>
    </source>
</evidence>
<accession>A0AA42IAV5</accession>
<reference evidence="1" key="1">
    <citation type="submission" date="2022-09" db="EMBL/GenBank/DDBJ databases">
        <title>Intensive care unit water sources are persistently colonized with multi-drug resistant bacteria and are the site of extensive horizontal gene transfer of antibiotic resistance genes.</title>
        <authorList>
            <person name="Diorio-Toth L."/>
        </authorList>
    </citation>
    <scope>NUCLEOTIDE SEQUENCE</scope>
    <source>
        <strain evidence="1">GD04005</strain>
    </source>
</reference>
<dbReference type="RefSeq" id="WP_279696891.1">
    <property type="nucleotide sequence ID" value="NZ_JAOEEO010000009.1"/>
</dbReference>
<dbReference type="Proteomes" id="UP001159329">
    <property type="component" value="Unassembled WGS sequence"/>
</dbReference>
<organism evidence="1 2">
    <name type="scientific">Acinetobacter courvalinii</name>
    <dbReference type="NCBI Taxonomy" id="280147"/>
    <lineage>
        <taxon>Bacteria</taxon>
        <taxon>Pseudomonadati</taxon>
        <taxon>Pseudomonadota</taxon>
        <taxon>Gammaproteobacteria</taxon>
        <taxon>Moraxellales</taxon>
        <taxon>Moraxellaceae</taxon>
        <taxon>Acinetobacter</taxon>
    </lineage>
</organism>
<proteinExistence type="predicted"/>
<gene>
    <name evidence="1" type="ORF">N7644_17605</name>
</gene>
<sequence length="160" mass="17893">MTNVYIIGSGKLANELLKALNFEKNYRVLPWADRNPQDTVAIVVHAGSGRELNEAISYCRQTNSSLIELSTDVDHQQDYLIPVVLCPNTNILMLKFMNMLEKSGQNFSQYQINITESHQANKTSLPGTAVALANSLNIPSNRIESVRDIQKQQSEFGIPE</sequence>